<protein>
    <submittedName>
        <fullName evidence="7">CynX/NimT family MFS transporter</fullName>
    </submittedName>
</protein>
<evidence type="ECO:0000256" key="4">
    <source>
        <dbReference type="ARBA" id="ARBA00023136"/>
    </source>
</evidence>
<dbReference type="Gene3D" id="1.20.1250.20">
    <property type="entry name" value="MFS general substrate transporter like domains"/>
    <property type="match status" value="2"/>
</dbReference>
<sequence length="396" mass="40443">MSDLAKAPRGWLLMLAIGLIALNMRGPLVAVAPVVAQMQHDLGFTPVELGFLTGIPVLCFALAAPLASLAGRKLGPEFAITLTLLGVLLGVVVRSAGGGAVVMLGTVILGVSITIGNIVVPLIIRRDFTPARQGAAMGTYTAALNIGSFLTSMVSAPLAELLGWRPAIAASGLFALAALAVWVIAVGRRAAFVPAAVPASDPGRPAGKLTSRWITAALTVGFAGQAFSYYGVTAWLPSLLVDELGMTPSAAGAASSLFQIFAIVGGLGVPLAARFASTTAVGLTLGLLWLTVPVGLLLAPELWWLWCSLGGVAQGGGITLIFLAIIRLARDQASAARMSAVVQGTGYSFGAVAPTLLGYVHGVSGAWTGPLLLILCSVTAFILGTALSLRRVPKPH</sequence>
<dbReference type="RefSeq" id="WP_344362772.1">
    <property type="nucleotide sequence ID" value="NZ_BAAAQB010000012.1"/>
</dbReference>
<evidence type="ECO:0000256" key="5">
    <source>
        <dbReference type="SAM" id="Phobius"/>
    </source>
</evidence>
<keyword evidence="2 5" id="KW-0812">Transmembrane</keyword>
<dbReference type="SUPFAM" id="SSF103473">
    <property type="entry name" value="MFS general substrate transporter"/>
    <property type="match status" value="1"/>
</dbReference>
<name>A0ABN2YMS5_9MICC</name>
<accession>A0ABN2YMS5</accession>
<dbReference type="Proteomes" id="UP001500102">
    <property type="component" value="Unassembled WGS sequence"/>
</dbReference>
<dbReference type="InterPro" id="IPR011701">
    <property type="entry name" value="MFS"/>
</dbReference>
<dbReference type="PROSITE" id="PS50850">
    <property type="entry name" value="MFS"/>
    <property type="match status" value="1"/>
</dbReference>
<keyword evidence="8" id="KW-1185">Reference proteome</keyword>
<proteinExistence type="predicted"/>
<feature type="transmembrane region" description="Helical" evidence="5">
    <location>
        <begin position="102"/>
        <end position="124"/>
    </location>
</feature>
<feature type="transmembrane region" description="Helical" evidence="5">
    <location>
        <begin position="213"/>
        <end position="232"/>
    </location>
</feature>
<comment type="caution">
    <text evidence="7">The sequence shown here is derived from an EMBL/GenBank/DDBJ whole genome shotgun (WGS) entry which is preliminary data.</text>
</comment>
<evidence type="ECO:0000259" key="6">
    <source>
        <dbReference type="PROSITE" id="PS50850"/>
    </source>
</evidence>
<gene>
    <name evidence="7" type="ORF">GCM10009825_10100</name>
</gene>
<dbReference type="InterPro" id="IPR036259">
    <property type="entry name" value="MFS_trans_sf"/>
</dbReference>
<feature type="domain" description="Major facilitator superfamily (MFS) profile" evidence="6">
    <location>
        <begin position="11"/>
        <end position="396"/>
    </location>
</feature>
<feature type="transmembrane region" description="Helical" evidence="5">
    <location>
        <begin position="49"/>
        <end position="71"/>
    </location>
</feature>
<dbReference type="PANTHER" id="PTHR23523">
    <property type="match status" value="1"/>
</dbReference>
<dbReference type="PANTHER" id="PTHR23523:SF2">
    <property type="entry name" value="2-NITROIMIDAZOLE TRANSPORTER"/>
    <property type="match status" value="1"/>
</dbReference>
<feature type="transmembrane region" description="Helical" evidence="5">
    <location>
        <begin position="78"/>
        <end position="96"/>
    </location>
</feature>
<feature type="transmembrane region" description="Helical" evidence="5">
    <location>
        <begin position="338"/>
        <end position="360"/>
    </location>
</feature>
<feature type="transmembrane region" description="Helical" evidence="5">
    <location>
        <begin position="303"/>
        <end position="326"/>
    </location>
</feature>
<feature type="transmembrane region" description="Helical" evidence="5">
    <location>
        <begin position="136"/>
        <end position="158"/>
    </location>
</feature>
<dbReference type="EMBL" id="BAAAQB010000012">
    <property type="protein sequence ID" value="GAA2129723.1"/>
    <property type="molecule type" value="Genomic_DNA"/>
</dbReference>
<feature type="transmembrane region" description="Helical" evidence="5">
    <location>
        <begin position="366"/>
        <end position="389"/>
    </location>
</feature>
<evidence type="ECO:0000313" key="7">
    <source>
        <dbReference type="EMBL" id="GAA2129723.1"/>
    </source>
</evidence>
<dbReference type="InterPro" id="IPR052524">
    <property type="entry name" value="MFS_Cyanate_Porter"/>
</dbReference>
<reference evidence="7 8" key="1">
    <citation type="journal article" date="2019" name="Int. J. Syst. Evol. Microbiol.">
        <title>The Global Catalogue of Microorganisms (GCM) 10K type strain sequencing project: providing services to taxonomists for standard genome sequencing and annotation.</title>
        <authorList>
            <consortium name="The Broad Institute Genomics Platform"/>
            <consortium name="The Broad Institute Genome Sequencing Center for Infectious Disease"/>
            <person name="Wu L."/>
            <person name="Ma J."/>
        </authorList>
    </citation>
    <scope>NUCLEOTIDE SEQUENCE [LARGE SCALE GENOMIC DNA]</scope>
    <source>
        <strain evidence="7 8">JCM 15921</strain>
    </source>
</reference>
<evidence type="ECO:0000256" key="3">
    <source>
        <dbReference type="ARBA" id="ARBA00022989"/>
    </source>
</evidence>
<evidence type="ECO:0000313" key="8">
    <source>
        <dbReference type="Proteomes" id="UP001500102"/>
    </source>
</evidence>
<feature type="transmembrane region" description="Helical" evidence="5">
    <location>
        <begin position="252"/>
        <end position="273"/>
    </location>
</feature>
<evidence type="ECO:0000256" key="2">
    <source>
        <dbReference type="ARBA" id="ARBA00022692"/>
    </source>
</evidence>
<dbReference type="InterPro" id="IPR020846">
    <property type="entry name" value="MFS_dom"/>
</dbReference>
<comment type="subcellular location">
    <subcellularLocation>
        <location evidence="1">Cell membrane</location>
        <topology evidence="1">Multi-pass membrane protein</topology>
    </subcellularLocation>
</comment>
<dbReference type="Pfam" id="PF07690">
    <property type="entry name" value="MFS_1"/>
    <property type="match status" value="1"/>
</dbReference>
<keyword evidence="4 5" id="KW-0472">Membrane</keyword>
<feature type="transmembrane region" description="Helical" evidence="5">
    <location>
        <begin position="164"/>
        <end position="185"/>
    </location>
</feature>
<keyword evidence="3 5" id="KW-1133">Transmembrane helix</keyword>
<feature type="transmembrane region" description="Helical" evidence="5">
    <location>
        <begin position="280"/>
        <end position="297"/>
    </location>
</feature>
<organism evidence="7 8">
    <name type="scientific">Arthrobacter humicola</name>
    <dbReference type="NCBI Taxonomy" id="409291"/>
    <lineage>
        <taxon>Bacteria</taxon>
        <taxon>Bacillati</taxon>
        <taxon>Actinomycetota</taxon>
        <taxon>Actinomycetes</taxon>
        <taxon>Micrococcales</taxon>
        <taxon>Micrococcaceae</taxon>
        <taxon>Arthrobacter</taxon>
    </lineage>
</organism>
<evidence type="ECO:0000256" key="1">
    <source>
        <dbReference type="ARBA" id="ARBA00004651"/>
    </source>
</evidence>